<sequence length="62" mass="6717">MLICSALSRSSPVPFFSGFSALRRVSADDGDPYEPEAQPHIATGPAVRRVLLHELADVLVPR</sequence>
<proteinExistence type="predicted"/>
<evidence type="ECO:0000313" key="1">
    <source>
        <dbReference type="EMBL" id="AJE84908.1"/>
    </source>
</evidence>
<name>A0A0B5EQ67_STRA4</name>
<evidence type="ECO:0000313" key="2">
    <source>
        <dbReference type="Proteomes" id="UP000031523"/>
    </source>
</evidence>
<dbReference type="AlphaFoldDB" id="A0A0B5EQ67"/>
<dbReference type="Proteomes" id="UP000031523">
    <property type="component" value="Chromosome"/>
</dbReference>
<dbReference type="EMBL" id="CP010519">
    <property type="protein sequence ID" value="AJE84908.1"/>
    <property type="molecule type" value="Genomic_DNA"/>
</dbReference>
<dbReference type="KEGG" id="sals:SLNWT_4532"/>
<protein>
    <submittedName>
        <fullName evidence="1">Uncharacterized protein</fullName>
    </submittedName>
</protein>
<organism evidence="1 2">
    <name type="scientific">Streptomyces albus (strain ATCC 21838 / DSM 41398 / FERM P-419 / JCM 4703 / NBRC 107858)</name>
    <dbReference type="NCBI Taxonomy" id="1081613"/>
    <lineage>
        <taxon>Bacteria</taxon>
        <taxon>Bacillati</taxon>
        <taxon>Actinomycetota</taxon>
        <taxon>Actinomycetes</taxon>
        <taxon>Kitasatosporales</taxon>
        <taxon>Streptomycetaceae</taxon>
        <taxon>Streptomyces</taxon>
    </lineage>
</organism>
<accession>A0A0B5EQ67</accession>
<gene>
    <name evidence="1" type="ORF">SLNWT_4532</name>
</gene>
<reference evidence="1 2" key="1">
    <citation type="submission" date="2015-01" db="EMBL/GenBank/DDBJ databases">
        <title>Enhanced salinomycin production by adjusting the supply of polyketide extender units in Streptomyce albus DSM 41398.</title>
        <authorList>
            <person name="Lu C."/>
        </authorList>
    </citation>
    <scope>NUCLEOTIDE SEQUENCE [LARGE SCALE GENOMIC DNA]</scope>
    <source>
        <strain evidence="2">ATCC 21838 / DSM 41398 / FERM P-419 / JCM 4703 / NBRC 107858</strain>
    </source>
</reference>
<keyword evidence="2" id="KW-1185">Reference proteome</keyword>